<dbReference type="Proteomes" id="UP000829685">
    <property type="component" value="Unassembled WGS sequence"/>
</dbReference>
<keyword evidence="3" id="KW-1185">Reference proteome</keyword>
<dbReference type="OrthoDB" id="4774589at2759"/>
<gene>
    <name evidence="2" type="ORF">JX265_003035</name>
</gene>
<accession>A0A9Q0APV5</accession>
<organism evidence="2 3">
    <name type="scientific">Neoarthrinium moseri</name>
    <dbReference type="NCBI Taxonomy" id="1658444"/>
    <lineage>
        <taxon>Eukaryota</taxon>
        <taxon>Fungi</taxon>
        <taxon>Dikarya</taxon>
        <taxon>Ascomycota</taxon>
        <taxon>Pezizomycotina</taxon>
        <taxon>Sordariomycetes</taxon>
        <taxon>Xylariomycetidae</taxon>
        <taxon>Amphisphaeriales</taxon>
        <taxon>Apiosporaceae</taxon>
        <taxon>Neoarthrinium</taxon>
    </lineage>
</organism>
<evidence type="ECO:0000313" key="2">
    <source>
        <dbReference type="EMBL" id="KAI1878858.1"/>
    </source>
</evidence>
<feature type="compositionally biased region" description="Low complexity" evidence="1">
    <location>
        <begin position="63"/>
        <end position="76"/>
    </location>
</feature>
<dbReference type="EMBL" id="JAFIMR010000005">
    <property type="protein sequence ID" value="KAI1878858.1"/>
    <property type="molecule type" value="Genomic_DNA"/>
</dbReference>
<dbReference type="AlphaFoldDB" id="A0A9Q0APV5"/>
<comment type="caution">
    <text evidence="2">The sequence shown here is derived from an EMBL/GenBank/DDBJ whole genome shotgun (WGS) entry which is preliminary data.</text>
</comment>
<name>A0A9Q0APV5_9PEZI</name>
<proteinExistence type="predicted"/>
<protein>
    <submittedName>
        <fullName evidence="2">Uncharacterized protein</fullName>
    </submittedName>
</protein>
<sequence>MNFNDVAATAAAAANPAGLAAPPVPETENIHGEGPSPANPEIALPPPAVLPPQQLADHDLAVQPPAGANPPAQNGNLEANKQLDGRAVARKHFLSIASAGIVCILLTGGAMKAAGCTYDDIKWPVTIEVTLVTALLSPLIPKCIIAA</sequence>
<reference evidence="2" key="1">
    <citation type="submission" date="2021-03" db="EMBL/GenBank/DDBJ databases">
        <title>Revisited historic fungal species revealed as producer of novel bioactive compounds through whole genome sequencing and comparative genomics.</title>
        <authorList>
            <person name="Vignolle G.A."/>
            <person name="Hochenegger N."/>
            <person name="Mach R.L."/>
            <person name="Mach-Aigner A.R."/>
            <person name="Javad Rahimi M."/>
            <person name="Salim K.A."/>
            <person name="Chan C.M."/>
            <person name="Lim L.B.L."/>
            <person name="Cai F."/>
            <person name="Druzhinina I.S."/>
            <person name="U'Ren J.M."/>
            <person name="Derntl C."/>
        </authorList>
    </citation>
    <scope>NUCLEOTIDE SEQUENCE</scope>
    <source>
        <strain evidence="2">TUCIM 5799</strain>
    </source>
</reference>
<feature type="region of interest" description="Disordered" evidence="1">
    <location>
        <begin position="18"/>
        <end position="79"/>
    </location>
</feature>
<evidence type="ECO:0000313" key="3">
    <source>
        <dbReference type="Proteomes" id="UP000829685"/>
    </source>
</evidence>
<evidence type="ECO:0000256" key="1">
    <source>
        <dbReference type="SAM" id="MobiDB-lite"/>
    </source>
</evidence>